<organism evidence="5 6">
    <name type="scientific">Trinickia dabaoshanensis</name>
    <dbReference type="NCBI Taxonomy" id="564714"/>
    <lineage>
        <taxon>Bacteria</taxon>
        <taxon>Pseudomonadati</taxon>
        <taxon>Pseudomonadota</taxon>
        <taxon>Betaproteobacteria</taxon>
        <taxon>Burkholderiales</taxon>
        <taxon>Burkholderiaceae</taxon>
        <taxon>Trinickia</taxon>
    </lineage>
</organism>
<comment type="caution">
    <text evidence="5">The sequence shown here is derived from an EMBL/GenBank/DDBJ whole genome shotgun (WGS) entry which is preliminary data.</text>
</comment>
<protein>
    <recommendedName>
        <fullName evidence="4">HTH luxR-type domain-containing protein</fullName>
    </recommendedName>
</protein>
<dbReference type="GO" id="GO:0006355">
    <property type="term" value="P:regulation of DNA-templated transcription"/>
    <property type="evidence" value="ECO:0007669"/>
    <property type="project" value="InterPro"/>
</dbReference>
<dbReference type="SMART" id="SM00421">
    <property type="entry name" value="HTH_LUXR"/>
    <property type="match status" value="1"/>
</dbReference>
<dbReference type="PANTHER" id="PTHR44688">
    <property type="entry name" value="DNA-BINDING TRANSCRIPTIONAL ACTIVATOR DEVR_DOSR"/>
    <property type="match status" value="1"/>
</dbReference>
<dbReference type="GO" id="GO:0003677">
    <property type="term" value="F:DNA binding"/>
    <property type="evidence" value="ECO:0007669"/>
    <property type="project" value="UniProtKB-KW"/>
</dbReference>
<evidence type="ECO:0000313" key="6">
    <source>
        <dbReference type="Proteomes" id="UP000235616"/>
    </source>
</evidence>
<dbReference type="InterPro" id="IPR016032">
    <property type="entry name" value="Sig_transdc_resp-reg_C-effctor"/>
</dbReference>
<dbReference type="PANTHER" id="PTHR44688:SF16">
    <property type="entry name" value="DNA-BINDING TRANSCRIPTIONAL ACTIVATOR DEVR_DOSR"/>
    <property type="match status" value="1"/>
</dbReference>
<dbReference type="Gene3D" id="3.30.450.80">
    <property type="entry name" value="Transcription factor LuxR-like, autoinducer-binding domain"/>
    <property type="match status" value="1"/>
</dbReference>
<proteinExistence type="predicted"/>
<evidence type="ECO:0000313" key="5">
    <source>
        <dbReference type="EMBL" id="PMS18171.1"/>
    </source>
</evidence>
<dbReference type="Pfam" id="PF03472">
    <property type="entry name" value="Autoind_bind"/>
    <property type="match status" value="1"/>
</dbReference>
<dbReference type="CDD" id="cd06170">
    <property type="entry name" value="LuxR_C_like"/>
    <property type="match status" value="1"/>
</dbReference>
<evidence type="ECO:0000259" key="4">
    <source>
        <dbReference type="PROSITE" id="PS50043"/>
    </source>
</evidence>
<keyword evidence="2" id="KW-0238">DNA-binding</keyword>
<evidence type="ECO:0000256" key="2">
    <source>
        <dbReference type="ARBA" id="ARBA00023125"/>
    </source>
</evidence>
<keyword evidence="6" id="KW-1185">Reference proteome</keyword>
<dbReference type="SUPFAM" id="SSF75516">
    <property type="entry name" value="Pheromone-binding domain of LuxR-like quorum-sensing transcription factors"/>
    <property type="match status" value="1"/>
</dbReference>
<dbReference type="AlphaFoldDB" id="A0A2N7VLW9"/>
<evidence type="ECO:0000256" key="1">
    <source>
        <dbReference type="ARBA" id="ARBA00023015"/>
    </source>
</evidence>
<dbReference type="SUPFAM" id="SSF46894">
    <property type="entry name" value="C-terminal effector domain of the bipartite response regulators"/>
    <property type="match status" value="1"/>
</dbReference>
<dbReference type="InterPro" id="IPR005143">
    <property type="entry name" value="TF_LuxR_autoind-bd_dom"/>
</dbReference>
<dbReference type="InterPro" id="IPR036693">
    <property type="entry name" value="TF_LuxR_autoind-bd_dom_sf"/>
</dbReference>
<dbReference type="EMBL" id="PNYA01000016">
    <property type="protein sequence ID" value="PMS18171.1"/>
    <property type="molecule type" value="Genomic_DNA"/>
</dbReference>
<dbReference type="PROSITE" id="PS50043">
    <property type="entry name" value="HTH_LUXR_2"/>
    <property type="match status" value="1"/>
</dbReference>
<dbReference type="Proteomes" id="UP000235616">
    <property type="component" value="Unassembled WGS sequence"/>
</dbReference>
<keyword evidence="3" id="KW-0804">Transcription</keyword>
<evidence type="ECO:0000256" key="3">
    <source>
        <dbReference type="ARBA" id="ARBA00023163"/>
    </source>
</evidence>
<accession>A0A2N7VLW9</accession>
<dbReference type="Pfam" id="PF00196">
    <property type="entry name" value="GerE"/>
    <property type="match status" value="1"/>
</dbReference>
<feature type="domain" description="HTH luxR-type" evidence="4">
    <location>
        <begin position="223"/>
        <end position="288"/>
    </location>
</feature>
<dbReference type="InterPro" id="IPR000792">
    <property type="entry name" value="Tscrpt_reg_LuxR_C"/>
</dbReference>
<name>A0A2N7VLW9_9BURK</name>
<dbReference type="OrthoDB" id="9149076at2"/>
<dbReference type="Gene3D" id="1.10.10.10">
    <property type="entry name" value="Winged helix-like DNA-binding domain superfamily/Winged helix DNA-binding domain"/>
    <property type="match status" value="1"/>
</dbReference>
<reference evidence="5 6" key="1">
    <citation type="submission" date="2018-01" db="EMBL/GenBank/DDBJ databases">
        <title>Whole genome analyses suggest that Burkholderia sensu lato contains two further novel genera in the rhizoxinica-symbiotica group Mycetohabitans gen. nov., and Trinickia gen. nov.: implications for the evolution of diazotrophy and nodulation in the Burkholderiaceae.</title>
        <authorList>
            <person name="Estrada-de los Santos P."/>
            <person name="Palmer M."/>
            <person name="Chavez-Ramirez B."/>
            <person name="Beukes C."/>
            <person name="Steenkamp E.T."/>
            <person name="Hirsch A.M."/>
            <person name="Manyaka P."/>
            <person name="Maluk M."/>
            <person name="Lafos M."/>
            <person name="Crook M."/>
            <person name="Gross E."/>
            <person name="Simon M.F."/>
            <person name="Bueno dos Reis Junior F."/>
            <person name="Poole P.S."/>
            <person name="Venter S.N."/>
            <person name="James E.K."/>
        </authorList>
    </citation>
    <scope>NUCLEOTIDE SEQUENCE [LARGE SCALE GENOMIC DNA]</scope>
    <source>
        <strain evidence="5 6">GIMN1.004</strain>
    </source>
</reference>
<keyword evidence="1" id="KW-0805">Transcription regulation</keyword>
<gene>
    <name evidence="5" type="ORF">C0Z18_18280</name>
</gene>
<dbReference type="InterPro" id="IPR036388">
    <property type="entry name" value="WH-like_DNA-bd_sf"/>
</dbReference>
<dbReference type="RefSeq" id="WP_102646826.1">
    <property type="nucleotide sequence ID" value="NZ_PNYA01000016.1"/>
</dbReference>
<sequence length="290" mass="32618">MSRPVPRKGVSKVGDERAVRRGIDIIELEDCQLLVSEAVSPPGEPSGGDRGSEIANDLAGAMSPDERRQLIHVALRTIGFDWLCYCRLTRLGELVNRVQYFHPCSPPGWAQRYVDKRYFEIDPRMAFVCRHDWPLVWDHTMLAHDGGADERGERLQQFLDDLQESGMRSGIAFGLVDPGSREHSVMIFSSANPTRGWINDHTVGQAYAVGLGIHAFLAGKVWEAEKEPALSEVQRRILKFTASGMSDREISTQLNMSISNVDYHMRQIRKKYGVLNRVQLAYLAGRLLVA</sequence>